<protein>
    <submittedName>
        <fullName evidence="3">Concanavalin A-like lectin/glucanase</fullName>
    </submittedName>
</protein>
<dbReference type="Pfam" id="PF01828">
    <property type="entry name" value="Peptidase_A4"/>
    <property type="match status" value="1"/>
</dbReference>
<dbReference type="Gene3D" id="2.60.120.700">
    <property type="entry name" value="Peptidase G1"/>
    <property type="match status" value="1"/>
</dbReference>
<evidence type="ECO:0000256" key="1">
    <source>
        <dbReference type="PIRSR" id="PIRSR600250-50"/>
    </source>
</evidence>
<keyword evidence="2" id="KW-0732">Signal</keyword>
<gene>
    <name evidence="3" type="ORF">L207DRAFT_440181</name>
</gene>
<dbReference type="InterPro" id="IPR038656">
    <property type="entry name" value="Peptidase_G1_sf"/>
</dbReference>
<dbReference type="GO" id="GO:0070007">
    <property type="term" value="F:glutamic-type endopeptidase activity"/>
    <property type="evidence" value="ECO:0007669"/>
    <property type="project" value="InterPro"/>
</dbReference>
<dbReference type="EMBL" id="KZ613958">
    <property type="protein sequence ID" value="PMD32649.1"/>
    <property type="molecule type" value="Genomic_DNA"/>
</dbReference>
<feature type="chain" id="PRO_5014423019" evidence="2">
    <location>
        <begin position="21"/>
        <end position="277"/>
    </location>
</feature>
<dbReference type="InterPro" id="IPR013320">
    <property type="entry name" value="ConA-like_dom_sf"/>
</dbReference>
<dbReference type="PANTHER" id="PTHR37536:SF1">
    <property type="entry name" value="ASPERGILLOPEPSIN, PUTAITVE (AFU_ORTHOLOGUE AFUA_7G01200)"/>
    <property type="match status" value="1"/>
</dbReference>
<dbReference type="InterPro" id="IPR000250">
    <property type="entry name" value="Peptidase_G1"/>
</dbReference>
<dbReference type="STRING" id="1149755.A0A2J6R2E4"/>
<organism evidence="3 4">
    <name type="scientific">Hyaloscypha variabilis (strain UAMH 11265 / GT02V1 / F)</name>
    <name type="common">Meliniomyces variabilis</name>
    <dbReference type="NCBI Taxonomy" id="1149755"/>
    <lineage>
        <taxon>Eukaryota</taxon>
        <taxon>Fungi</taxon>
        <taxon>Dikarya</taxon>
        <taxon>Ascomycota</taxon>
        <taxon>Pezizomycotina</taxon>
        <taxon>Leotiomycetes</taxon>
        <taxon>Helotiales</taxon>
        <taxon>Hyaloscyphaceae</taxon>
        <taxon>Hyaloscypha</taxon>
        <taxon>Hyaloscypha variabilis</taxon>
    </lineage>
</organism>
<evidence type="ECO:0000256" key="2">
    <source>
        <dbReference type="SAM" id="SignalP"/>
    </source>
</evidence>
<feature type="active site" description="Proton acceptor" evidence="1">
    <location>
        <position position="215"/>
    </location>
</feature>
<dbReference type="PANTHER" id="PTHR37536">
    <property type="entry name" value="PUTATIVE (AFU_ORTHOLOGUE AFUA_3G02970)-RELATED"/>
    <property type="match status" value="1"/>
</dbReference>
<reference evidence="3 4" key="1">
    <citation type="submission" date="2016-04" db="EMBL/GenBank/DDBJ databases">
        <title>A degradative enzymes factory behind the ericoid mycorrhizal symbiosis.</title>
        <authorList>
            <consortium name="DOE Joint Genome Institute"/>
            <person name="Martino E."/>
            <person name="Morin E."/>
            <person name="Grelet G."/>
            <person name="Kuo A."/>
            <person name="Kohler A."/>
            <person name="Daghino S."/>
            <person name="Barry K."/>
            <person name="Choi C."/>
            <person name="Cichocki N."/>
            <person name="Clum A."/>
            <person name="Copeland A."/>
            <person name="Hainaut M."/>
            <person name="Haridas S."/>
            <person name="Labutti K."/>
            <person name="Lindquist E."/>
            <person name="Lipzen A."/>
            <person name="Khouja H.-R."/>
            <person name="Murat C."/>
            <person name="Ohm R."/>
            <person name="Olson A."/>
            <person name="Spatafora J."/>
            <person name="Veneault-Fourrey C."/>
            <person name="Henrissat B."/>
            <person name="Grigoriev I."/>
            <person name="Martin F."/>
            <person name="Perotto S."/>
        </authorList>
    </citation>
    <scope>NUCLEOTIDE SEQUENCE [LARGE SCALE GENOMIC DNA]</scope>
    <source>
        <strain evidence="3 4">F</strain>
    </source>
</reference>
<dbReference type="GO" id="GO:0006508">
    <property type="term" value="P:proteolysis"/>
    <property type="evidence" value="ECO:0007669"/>
    <property type="project" value="InterPro"/>
</dbReference>
<proteinExistence type="predicted"/>
<dbReference type="GO" id="GO:0030246">
    <property type="term" value="F:carbohydrate binding"/>
    <property type="evidence" value="ECO:0007669"/>
    <property type="project" value="UniProtKB-KW"/>
</dbReference>
<dbReference type="SUPFAM" id="SSF49899">
    <property type="entry name" value="Concanavalin A-like lectins/glucanases"/>
    <property type="match status" value="1"/>
</dbReference>
<sequence>MKFSTLSALGASSLFTSALAGQITYNMTHNGVEVPVVLKSLPWMDRQLHLNKTAPQSKRDGPISVTTNWAGAIQNSPVAGSFHTIIADWNVPGIYPPPGASAPTGSETYYLVEWVGIGSDCGTIIQAGTGQILTESGLEQIAWWEWFPDNSIQSINMPTGYMDKFRVKITATDPTNGYATGATYIIENETQGFTFTLTASGFSEACLDNAEWIVENVENTSMAWPTFENVYFSECAAYTTTGAEQGITGTTAVHGSSIDGRTVLSEYEDDSDFYVVP</sequence>
<name>A0A2J6R2E4_HYAVF</name>
<evidence type="ECO:0000313" key="4">
    <source>
        <dbReference type="Proteomes" id="UP000235786"/>
    </source>
</evidence>
<dbReference type="OrthoDB" id="2862635at2759"/>
<feature type="signal peptide" evidence="2">
    <location>
        <begin position="1"/>
        <end position="20"/>
    </location>
</feature>
<dbReference type="CDD" id="cd13426">
    <property type="entry name" value="Peptidase_G1"/>
    <property type="match status" value="1"/>
</dbReference>
<keyword evidence="3" id="KW-0430">Lectin</keyword>
<evidence type="ECO:0000313" key="3">
    <source>
        <dbReference type="EMBL" id="PMD32649.1"/>
    </source>
</evidence>
<dbReference type="AlphaFoldDB" id="A0A2J6R2E4"/>
<dbReference type="Proteomes" id="UP000235786">
    <property type="component" value="Unassembled WGS sequence"/>
</dbReference>
<keyword evidence="4" id="KW-1185">Reference proteome</keyword>
<accession>A0A2J6R2E4</accession>